<accession>A0A5M9M892</accession>
<gene>
    <name evidence="2" type="ORF">ATNIH1004_009800</name>
</gene>
<dbReference type="Proteomes" id="UP000324241">
    <property type="component" value="Unassembled WGS sequence"/>
</dbReference>
<sequence>MSAVSDEQTNSTHPVLPTNGEGAVRLGQKHIRPSQSLEDYSRVMLQYTQCRMTGFVRTDSHKCSSTSRRSRSSDSSDSTSGVLALQNQTRSSASGSSRSSPSNGREKHHSTKGKQL</sequence>
<evidence type="ECO:0000313" key="3">
    <source>
        <dbReference type="Proteomes" id="UP000324241"/>
    </source>
</evidence>
<feature type="region of interest" description="Disordered" evidence="1">
    <location>
        <begin position="1"/>
        <end position="38"/>
    </location>
</feature>
<name>A0A5M9M892_9EURO</name>
<dbReference type="OrthoDB" id="4498167at2759"/>
<dbReference type="RefSeq" id="XP_033422400.1">
    <property type="nucleotide sequence ID" value="XM_033574382.1"/>
</dbReference>
<proteinExistence type="predicted"/>
<feature type="compositionally biased region" description="Low complexity" evidence="1">
    <location>
        <begin position="91"/>
        <end position="102"/>
    </location>
</feature>
<evidence type="ECO:0000256" key="1">
    <source>
        <dbReference type="SAM" id="MobiDB-lite"/>
    </source>
</evidence>
<evidence type="ECO:0000313" key="2">
    <source>
        <dbReference type="EMBL" id="KAA8643038.1"/>
    </source>
</evidence>
<dbReference type="EMBL" id="QUQM01000005">
    <property type="protein sequence ID" value="KAA8643038.1"/>
    <property type="molecule type" value="Genomic_DNA"/>
</dbReference>
<feature type="compositionally biased region" description="Polar residues" evidence="1">
    <location>
        <begin position="1"/>
        <end position="13"/>
    </location>
</feature>
<protein>
    <submittedName>
        <fullName evidence="2">Uncharacterized protein</fullName>
    </submittedName>
</protein>
<feature type="compositionally biased region" description="Basic residues" evidence="1">
    <location>
        <begin position="106"/>
        <end position="116"/>
    </location>
</feature>
<comment type="caution">
    <text evidence="2">The sequence shown here is derived from an EMBL/GenBank/DDBJ whole genome shotgun (WGS) entry which is preliminary data.</text>
</comment>
<reference evidence="2 3" key="1">
    <citation type="submission" date="2019-08" db="EMBL/GenBank/DDBJ databases">
        <title>The genome sequence of a newly discovered highly antifungal drug resistant Aspergillus species, Aspergillus tanneri NIH 1004.</title>
        <authorList>
            <person name="Mounaud S."/>
            <person name="Singh I."/>
            <person name="Joardar V."/>
            <person name="Pakala S."/>
            <person name="Pakala S."/>
            <person name="Venepally P."/>
            <person name="Chung J.K."/>
            <person name="Losada L."/>
            <person name="Nierman W.C."/>
        </authorList>
    </citation>
    <scope>NUCLEOTIDE SEQUENCE [LARGE SCALE GENOMIC DNA]</scope>
    <source>
        <strain evidence="2 3">NIH1004</strain>
    </source>
</reference>
<organism evidence="2 3">
    <name type="scientific">Aspergillus tanneri</name>
    <dbReference type="NCBI Taxonomy" id="1220188"/>
    <lineage>
        <taxon>Eukaryota</taxon>
        <taxon>Fungi</taxon>
        <taxon>Dikarya</taxon>
        <taxon>Ascomycota</taxon>
        <taxon>Pezizomycotina</taxon>
        <taxon>Eurotiomycetes</taxon>
        <taxon>Eurotiomycetidae</taxon>
        <taxon>Eurotiales</taxon>
        <taxon>Aspergillaceae</taxon>
        <taxon>Aspergillus</taxon>
        <taxon>Aspergillus subgen. Circumdati</taxon>
    </lineage>
</organism>
<feature type="region of interest" description="Disordered" evidence="1">
    <location>
        <begin position="56"/>
        <end position="116"/>
    </location>
</feature>
<dbReference type="GeneID" id="54332502"/>
<dbReference type="AlphaFoldDB" id="A0A5M9M892"/>